<dbReference type="AlphaFoldDB" id="A0A813KX29"/>
<proteinExistence type="predicted"/>
<evidence type="ECO:0000256" key="1">
    <source>
        <dbReference type="SAM" id="MobiDB-lite"/>
    </source>
</evidence>
<name>A0A813KX29_POLGL</name>
<protein>
    <submittedName>
        <fullName evidence="2">Uncharacterized protein</fullName>
    </submittedName>
</protein>
<organism evidence="2 3">
    <name type="scientific">Polarella glacialis</name>
    <name type="common">Dinoflagellate</name>
    <dbReference type="NCBI Taxonomy" id="89957"/>
    <lineage>
        <taxon>Eukaryota</taxon>
        <taxon>Sar</taxon>
        <taxon>Alveolata</taxon>
        <taxon>Dinophyceae</taxon>
        <taxon>Suessiales</taxon>
        <taxon>Suessiaceae</taxon>
        <taxon>Polarella</taxon>
    </lineage>
</organism>
<reference evidence="2" key="1">
    <citation type="submission" date="2021-02" db="EMBL/GenBank/DDBJ databases">
        <authorList>
            <person name="Dougan E. K."/>
            <person name="Rhodes N."/>
            <person name="Thang M."/>
            <person name="Chan C."/>
        </authorList>
    </citation>
    <scope>NUCLEOTIDE SEQUENCE</scope>
</reference>
<gene>
    <name evidence="2" type="ORF">PGLA2088_LOCUS38004</name>
</gene>
<evidence type="ECO:0000313" key="2">
    <source>
        <dbReference type="EMBL" id="CAE8714459.1"/>
    </source>
</evidence>
<feature type="region of interest" description="Disordered" evidence="1">
    <location>
        <begin position="370"/>
        <end position="392"/>
    </location>
</feature>
<sequence>MGLASSSPASSWQLGCGPCNSSTNCARMPLPSIEANKFKGSPRVLIFTDMSTECDDECALLWLVQAINKRELMTIVDLVMTDSHVRYQWMSYIFEDKLTEQNSEWKVEGGGTILKVGYVLINLYIAESSQREGMVINDIKKKAPDCDLNLSNVERDGKTHQTAIRETGKLGGNDYSNVPGGPCESIVVAGAILDVDPAFMDRFEEVKCTYVVGTPGGINCPMPSWVNLLASFHRLAPVLYLTPQFTRGVRFPTRYVLENTYWNALVKHTIFDTTLTNMARRPELPPVVGTWGLNLRLNFANAGFCQHWYKDVIGADVSSADPPENIKESVKSYVARMSGDDRKPGAVIVELKAMGIETDPEKYVADCKSKGITPDPEASNMDLKDIDEKGQPTTDAGKEALRALFKKHLYKEVMTCVVTTETLIFQNAANMILVEGKKGFRSLTPRSGYKKPLQSLAELYGDEAAVEILQSLPLDRLTPAYDVVAMMCIVSSLDGKSVQHLGLAVETADKTMGLEMLSEEQQALSSHAILMSSSQTDEVLEENTKRLSTLN</sequence>
<accession>A0A813KX29</accession>
<evidence type="ECO:0000313" key="3">
    <source>
        <dbReference type="Proteomes" id="UP000626109"/>
    </source>
</evidence>
<feature type="compositionally biased region" description="Basic and acidic residues" evidence="1">
    <location>
        <begin position="382"/>
        <end position="392"/>
    </location>
</feature>
<dbReference type="EMBL" id="CAJNNW010032647">
    <property type="protein sequence ID" value="CAE8714459.1"/>
    <property type="molecule type" value="Genomic_DNA"/>
</dbReference>
<dbReference type="Proteomes" id="UP000626109">
    <property type="component" value="Unassembled WGS sequence"/>
</dbReference>
<comment type="caution">
    <text evidence="2">The sequence shown here is derived from an EMBL/GenBank/DDBJ whole genome shotgun (WGS) entry which is preliminary data.</text>
</comment>